<organism evidence="3">
    <name type="scientific">Tupanvirus deep ocean</name>
    <dbReference type="NCBI Taxonomy" id="2126984"/>
    <lineage>
        <taxon>Viruses</taxon>
        <taxon>Varidnaviria</taxon>
        <taxon>Bamfordvirae</taxon>
        <taxon>Nucleocytoviricota</taxon>
        <taxon>Megaviricetes</taxon>
        <taxon>Imitervirales</taxon>
        <taxon>Mimiviridae</taxon>
        <taxon>Megamimivirinae</taxon>
        <taxon>Tupanvirus</taxon>
        <taxon>Tupanvirus altamarinense</taxon>
    </lineage>
</organism>
<evidence type="ECO:0000313" key="3">
    <source>
        <dbReference type="EMBL" id="QKU34555.1"/>
    </source>
</evidence>
<sequence length="527" mass="61005">MTITSTSSIYIISCNGFGNKVFDLISAIYLGNKYKTNVFFVTDIPSHDKKEKLFFGNVFYKSYSKVKYMNMEEYNNLENSIQINNVWIDDLSKLPSKISANIRFSGLYRFAYVMFSSFSDKDKEFFEINPKLLNKELHNKYIKNIAGNYACVHIRYGDKLCYGLEEFKQTKYTPYTIPIYTPQFYIDQINELLKQDIEEILIISDSVDIVNKHIMDKLHNNPKIILMDSRYVDSFYLLTKAKYIILSHSTFSFSAAYLNSSAVCYLLKKYMVNIDKDYIYVDDAISPNWIIIDNKEYLLNFNQKLLKELIVDYAKCNEYLEQTGGNRAYRRHSQNNKTDHEWYYVRPKKIKNQRLDEFITNGPITIKRSKFGSKLVIYGTLNFNELDVNGVSKIYGTVYGAKGNFGKLNIYGPLNIQNSIIYDLSLYGSIYADDIDINKAKIFGPIYVRNTDINKMEILSDSAQFETTNINTLIINNSEPSPKKITMSGCIINDVIVIGKSLTIRVSSDTNIKNKKNIIVVIDKDLF</sequence>
<reference evidence="3" key="2">
    <citation type="journal article" date="2018" name="Nat. Commun.">
        <title>Tailed giant Tupanvirus possesses the most complete translational apparatus of the known virosphere.</title>
        <authorList>
            <person name="Abrahao J."/>
            <person name="Silva L."/>
            <person name="Silva L.S."/>
            <person name="Khalil J.Y.B."/>
            <person name="Rodrigues R."/>
            <person name="Arantes T."/>
            <person name="Assis F."/>
            <person name="Boratto P."/>
            <person name="Andrade M."/>
            <person name="Kroon E.G."/>
            <person name="Ribeiro B."/>
            <person name="Bergier I."/>
            <person name="Seligmann H."/>
            <person name="Ghigo E."/>
            <person name="Colson P."/>
            <person name="Levasseur A."/>
            <person name="Kroemer G."/>
            <person name="Raoult D."/>
            <person name="La Scola B."/>
        </authorList>
    </citation>
    <scope>NUCLEOTIDE SEQUENCE [LARGE SCALE GENOMIC DNA]</scope>
    <source>
        <strain evidence="3">Deep ocean</strain>
    </source>
</reference>
<dbReference type="EMBL" id="MF405918">
    <property type="protein sequence ID" value="QKU34555.1"/>
    <property type="molecule type" value="Genomic_DNA"/>
</dbReference>
<evidence type="ECO:0000256" key="2">
    <source>
        <dbReference type="ARBA" id="ARBA00022679"/>
    </source>
</evidence>
<name>A0A6N1NHQ3_9VIRU</name>
<dbReference type="GO" id="GO:0005975">
    <property type="term" value="P:carbohydrate metabolic process"/>
    <property type="evidence" value="ECO:0007669"/>
    <property type="project" value="InterPro"/>
</dbReference>
<dbReference type="GeneID" id="80517883"/>
<keyword evidence="1" id="KW-0328">Glycosyltransferase</keyword>
<keyword evidence="2" id="KW-0808">Transferase</keyword>
<evidence type="ECO:0000256" key="1">
    <source>
        <dbReference type="ARBA" id="ARBA00022676"/>
    </source>
</evidence>
<dbReference type="RefSeq" id="YP_010781192.1">
    <property type="nucleotide sequence ID" value="NC_075038.1"/>
</dbReference>
<dbReference type="GO" id="GO:0008107">
    <property type="term" value="F:galactoside 2-alpha-L-fucosyltransferase activity"/>
    <property type="evidence" value="ECO:0007669"/>
    <property type="project" value="InterPro"/>
</dbReference>
<dbReference type="Pfam" id="PF01531">
    <property type="entry name" value="Glyco_transf_11"/>
    <property type="match status" value="1"/>
</dbReference>
<accession>A0A6N1NHQ3</accession>
<dbReference type="InterPro" id="IPR002516">
    <property type="entry name" value="Glyco_trans_11"/>
</dbReference>
<dbReference type="GO" id="GO:0016020">
    <property type="term" value="C:membrane"/>
    <property type="evidence" value="ECO:0007669"/>
    <property type="project" value="InterPro"/>
</dbReference>
<reference evidence="3" key="1">
    <citation type="submission" date="2017-06" db="EMBL/GenBank/DDBJ databases">
        <authorList>
            <person name="Assis F.L."/>
            <person name="Abrahao J.S."/>
            <person name="Silva L."/>
            <person name="Khalil J.B."/>
            <person name="Rodrigues R."/>
            <person name="Silva L.S."/>
            <person name="Boratto P."/>
            <person name="Andrade M."/>
            <person name="Kroon E.G."/>
            <person name="Ribeiro B."/>
            <person name="Bergier I."/>
            <person name="Seligmann H."/>
            <person name="Ghigo E."/>
            <person name="Colson P."/>
            <person name="Levasseur A."/>
            <person name="Raoult D."/>
            <person name="Scola B.L."/>
        </authorList>
    </citation>
    <scope>NUCLEOTIDE SEQUENCE</scope>
    <source>
        <strain evidence="3">Deep ocean</strain>
    </source>
</reference>
<dbReference type="KEGG" id="vg:80517883"/>
<protein>
    <submittedName>
        <fullName evidence="3">Putative ORFan</fullName>
    </submittedName>
</protein>
<proteinExistence type="predicted"/>